<feature type="compositionally biased region" description="Polar residues" evidence="1">
    <location>
        <begin position="95"/>
        <end position="114"/>
    </location>
</feature>
<dbReference type="Proteomes" id="UP000510686">
    <property type="component" value="Chromosome 7"/>
</dbReference>
<dbReference type="AlphaFoldDB" id="A0A7D5ZAJ6"/>
<protein>
    <submittedName>
        <fullName evidence="2">Uncharacterized protein</fullName>
    </submittedName>
</protein>
<sequence>MKTGLIGPSLATLTVSMPFIYNDNGDWGGICGRITLIQDTECITERFRDKDNRKVNHVKCLSQFNECGEDCAFNKKKLHTDCKKAAIATYSDCSAQDENTSTTPERSPKASNSLPPSQDKDKKPVKKPPTSFNAGRQSFWVARTICFSIQKALRALARPPNLSLNIVTQPPDGLVYRFMNSQLYSTKFFFSVQKSPRRGYISA</sequence>
<gene>
    <name evidence="2" type="ORF">G6M90_00g113330</name>
</gene>
<feature type="region of interest" description="Disordered" evidence="1">
    <location>
        <begin position="95"/>
        <end position="131"/>
    </location>
</feature>
<accession>A0A7D5ZAJ6</accession>
<evidence type="ECO:0000256" key="1">
    <source>
        <dbReference type="SAM" id="MobiDB-lite"/>
    </source>
</evidence>
<dbReference type="RefSeq" id="XP_065987871.1">
    <property type="nucleotide sequence ID" value="XM_066131888.1"/>
</dbReference>
<keyword evidence="3" id="KW-1185">Reference proteome</keyword>
<name>A0A7D5ZAJ6_9HYPO</name>
<organism evidence="2 3">
    <name type="scientific">Metarhizium brunneum</name>
    <dbReference type="NCBI Taxonomy" id="500148"/>
    <lineage>
        <taxon>Eukaryota</taxon>
        <taxon>Fungi</taxon>
        <taxon>Dikarya</taxon>
        <taxon>Ascomycota</taxon>
        <taxon>Pezizomycotina</taxon>
        <taxon>Sordariomycetes</taxon>
        <taxon>Hypocreomycetidae</taxon>
        <taxon>Hypocreales</taxon>
        <taxon>Clavicipitaceae</taxon>
        <taxon>Metarhizium</taxon>
    </lineage>
</organism>
<dbReference type="EMBL" id="CP058938">
    <property type="protein sequence ID" value="QLI74327.1"/>
    <property type="molecule type" value="Genomic_DNA"/>
</dbReference>
<reference evidence="2 3" key="1">
    <citation type="submission" date="2020-07" db="EMBL/GenBank/DDBJ databases">
        <title>Telomere length de novo assembly of all 7 chromosomes of the fungus, Metarhizium brunneum, using a novel assembly pipeline.</title>
        <authorList>
            <person name="Saud z."/>
            <person name="Kortsinoglou A."/>
            <person name="Kouvelis V.N."/>
            <person name="Butt T.M."/>
        </authorList>
    </citation>
    <scope>NUCLEOTIDE SEQUENCE [LARGE SCALE GENOMIC DNA]</scope>
    <source>
        <strain evidence="2 3">4556</strain>
    </source>
</reference>
<proteinExistence type="predicted"/>
<evidence type="ECO:0000313" key="2">
    <source>
        <dbReference type="EMBL" id="QLI74327.1"/>
    </source>
</evidence>
<dbReference type="GeneID" id="90968289"/>
<evidence type="ECO:0000313" key="3">
    <source>
        <dbReference type="Proteomes" id="UP000510686"/>
    </source>
</evidence>
<dbReference type="KEGG" id="mbrn:90968289"/>